<feature type="domain" description="NADPH-dependent FMN reductase-like" evidence="3">
    <location>
        <begin position="4"/>
        <end position="128"/>
    </location>
</feature>
<dbReference type="InterPro" id="IPR051796">
    <property type="entry name" value="ISF_SsuE-like"/>
</dbReference>
<dbReference type="Pfam" id="PF03358">
    <property type="entry name" value="FMN_red"/>
    <property type="match status" value="1"/>
</dbReference>
<keyword evidence="1" id="KW-0285">Flavoprotein</keyword>
<dbReference type="RefSeq" id="WP_041505398.1">
    <property type="nucleotide sequence ID" value="NZ_JPIU01000040.1"/>
</dbReference>
<name>A0A0C3MCA7_9PORP</name>
<dbReference type="OrthoDB" id="9805976at2"/>
<evidence type="ECO:0000313" key="4">
    <source>
        <dbReference type="EMBL" id="KIO44063.1"/>
    </source>
</evidence>
<accession>A0A0C3MCA7</accession>
<dbReference type="Gene3D" id="3.40.50.360">
    <property type="match status" value="1"/>
</dbReference>
<organism evidence="4 5">
    <name type="scientific">Sanguibacteroides justesenii</name>
    <dbReference type="NCBI Taxonomy" id="1547597"/>
    <lineage>
        <taxon>Bacteria</taxon>
        <taxon>Pseudomonadati</taxon>
        <taxon>Bacteroidota</taxon>
        <taxon>Bacteroidia</taxon>
        <taxon>Bacteroidales</taxon>
        <taxon>Porphyromonadaceae</taxon>
        <taxon>Sanguibacteroides</taxon>
    </lineage>
</organism>
<dbReference type="AlphaFoldDB" id="A0A0C3MCA7"/>
<sequence length="183" mass="20701">MGKNILVLEGSPRMDGNSDMLAEAFAEGAGGQGHEVSIIKVSCYRVNGCFACSMCWNMGKPCVQSDDMEKIYPEIEQADAVVWVSPLYFFTWSTQLKAVIDRLYPYYLDRSPVKLKGKESALILAAATDQMAELKGIQETYRIMTEYMGWKNRGEMYACDVWEKGEVRHMDYLERARSLGASF</sequence>
<comment type="caution">
    <text evidence="4">The sequence shown here is derived from an EMBL/GenBank/DDBJ whole genome shotgun (WGS) entry which is preliminary data.</text>
</comment>
<dbReference type="PANTHER" id="PTHR43278:SF4">
    <property type="entry name" value="NAD(P)H-DEPENDENT FMN-CONTAINING OXIDOREDUCTASE YWQN-RELATED"/>
    <property type="match status" value="1"/>
</dbReference>
<reference evidence="4 5" key="1">
    <citation type="submission" date="2014-07" db="EMBL/GenBank/DDBJ databases">
        <title>Porphyromonadaceae bacterium OUH 308042 = ATCC BAA-2681 = DSM 28342 draft genome.</title>
        <authorList>
            <person name="Sydenham T.V."/>
            <person name="Hasman H."/>
            <person name="Justensen U.S."/>
        </authorList>
    </citation>
    <scope>NUCLEOTIDE SEQUENCE [LARGE SCALE GENOMIC DNA]</scope>
    <source>
        <strain evidence="4 5">OUH 308042</strain>
    </source>
</reference>
<dbReference type="GO" id="GO:0016491">
    <property type="term" value="F:oxidoreductase activity"/>
    <property type="evidence" value="ECO:0007669"/>
    <property type="project" value="InterPro"/>
</dbReference>
<gene>
    <name evidence="4" type="ORF">BA92_11835</name>
</gene>
<keyword evidence="5" id="KW-1185">Reference proteome</keyword>
<dbReference type="SUPFAM" id="SSF52218">
    <property type="entry name" value="Flavoproteins"/>
    <property type="match status" value="1"/>
</dbReference>
<dbReference type="EMBL" id="JPIU01000040">
    <property type="protein sequence ID" value="KIO44063.1"/>
    <property type="molecule type" value="Genomic_DNA"/>
</dbReference>
<dbReference type="InterPro" id="IPR005025">
    <property type="entry name" value="FMN_Rdtase-like_dom"/>
</dbReference>
<dbReference type="InterPro" id="IPR029039">
    <property type="entry name" value="Flavoprotein-like_sf"/>
</dbReference>
<evidence type="ECO:0000256" key="1">
    <source>
        <dbReference type="ARBA" id="ARBA00022630"/>
    </source>
</evidence>
<keyword evidence="2" id="KW-0288">FMN</keyword>
<proteinExistence type="predicted"/>
<dbReference type="Proteomes" id="UP000031980">
    <property type="component" value="Unassembled WGS sequence"/>
</dbReference>
<protein>
    <recommendedName>
        <fullName evidence="3">NADPH-dependent FMN reductase-like domain-containing protein</fullName>
    </recommendedName>
</protein>
<dbReference type="PANTHER" id="PTHR43278">
    <property type="entry name" value="NAD(P)H-DEPENDENT FMN-CONTAINING OXIDOREDUCTASE YWQN-RELATED"/>
    <property type="match status" value="1"/>
</dbReference>
<evidence type="ECO:0000313" key="5">
    <source>
        <dbReference type="Proteomes" id="UP000031980"/>
    </source>
</evidence>
<evidence type="ECO:0000256" key="2">
    <source>
        <dbReference type="ARBA" id="ARBA00022643"/>
    </source>
</evidence>
<evidence type="ECO:0000259" key="3">
    <source>
        <dbReference type="Pfam" id="PF03358"/>
    </source>
</evidence>